<dbReference type="Pfam" id="PF18718">
    <property type="entry name" value="CxC5"/>
    <property type="match status" value="1"/>
</dbReference>
<protein>
    <submittedName>
        <fullName evidence="2">Unplaced genomic scaffold scaffold_1974, whole genome shotgun sequence</fullName>
    </submittedName>
</protein>
<feature type="domain" description="CxC5 like cysteine cluster associated with KDZ" evidence="1">
    <location>
        <begin position="7"/>
        <end position="132"/>
    </location>
</feature>
<name>A0A0D0C451_9AGAM</name>
<evidence type="ECO:0000259" key="1">
    <source>
        <dbReference type="Pfam" id="PF18718"/>
    </source>
</evidence>
<dbReference type="AlphaFoldDB" id="A0A0D0C451"/>
<organism evidence="2 3">
    <name type="scientific">Paxillus rubicundulus Ve08.2h10</name>
    <dbReference type="NCBI Taxonomy" id="930991"/>
    <lineage>
        <taxon>Eukaryota</taxon>
        <taxon>Fungi</taxon>
        <taxon>Dikarya</taxon>
        <taxon>Basidiomycota</taxon>
        <taxon>Agaricomycotina</taxon>
        <taxon>Agaricomycetes</taxon>
        <taxon>Agaricomycetidae</taxon>
        <taxon>Boletales</taxon>
        <taxon>Paxilineae</taxon>
        <taxon>Paxillaceae</taxon>
        <taxon>Paxillus</taxon>
    </lineage>
</organism>
<dbReference type="OrthoDB" id="3055037at2759"/>
<reference evidence="3" key="2">
    <citation type="submission" date="2015-01" db="EMBL/GenBank/DDBJ databases">
        <title>Evolutionary Origins and Diversification of the Mycorrhizal Mutualists.</title>
        <authorList>
            <consortium name="DOE Joint Genome Institute"/>
            <consortium name="Mycorrhizal Genomics Consortium"/>
            <person name="Kohler A."/>
            <person name="Kuo A."/>
            <person name="Nagy L.G."/>
            <person name="Floudas D."/>
            <person name="Copeland A."/>
            <person name="Barry K.W."/>
            <person name="Cichocki N."/>
            <person name="Veneault-Fourrey C."/>
            <person name="LaButti K."/>
            <person name="Lindquist E.A."/>
            <person name="Lipzen A."/>
            <person name="Lundell T."/>
            <person name="Morin E."/>
            <person name="Murat C."/>
            <person name="Riley R."/>
            <person name="Ohm R."/>
            <person name="Sun H."/>
            <person name="Tunlid A."/>
            <person name="Henrissat B."/>
            <person name="Grigoriev I.V."/>
            <person name="Hibbett D.S."/>
            <person name="Martin F."/>
        </authorList>
    </citation>
    <scope>NUCLEOTIDE SEQUENCE [LARGE SCALE GENOMIC DNA]</scope>
    <source>
        <strain evidence="3">Ve08.2h10</strain>
    </source>
</reference>
<dbReference type="InterPro" id="IPR041539">
    <property type="entry name" value="CxC5"/>
</dbReference>
<sequence length="306" mass="34367">MSYSWQPTSTCSLHIACAQLLTVLKCQREVMLFTVSKGPCVAKAAHFYCKACQVYYCHNYSAQKDTLLDVDEHAVGPNKATWKQTYYAGIPDYIQVAEHVYIEHQVIDLFRASMEVSWTSATNCARLYNICFGKGKEATHNYPISFTISSDHVWDGFIILSLLEDCDCHGMLLNVPHGGDQNLLDGPVMEEVFEVDQDGNVHPTIMAQMEGPGAGRKGGDSGGRKKKHLCAQFGHCHTFCQEIMVATCGLIWYHTTYYGAEGIASVSMLLKQLYVHDNDLKPAHIFYDNNCHLAKHIKNNPWFDGR</sequence>
<dbReference type="HOGENOM" id="CLU_909443_0_0_1"/>
<evidence type="ECO:0000313" key="3">
    <source>
        <dbReference type="Proteomes" id="UP000054538"/>
    </source>
</evidence>
<gene>
    <name evidence="2" type="ORF">PAXRUDRAFT_28728</name>
</gene>
<evidence type="ECO:0000313" key="2">
    <source>
        <dbReference type="EMBL" id="KIK77892.1"/>
    </source>
</evidence>
<proteinExistence type="predicted"/>
<dbReference type="InParanoid" id="A0A0D0C451"/>
<dbReference type="EMBL" id="KN826796">
    <property type="protein sequence ID" value="KIK77892.1"/>
    <property type="molecule type" value="Genomic_DNA"/>
</dbReference>
<keyword evidence="3" id="KW-1185">Reference proteome</keyword>
<dbReference type="Proteomes" id="UP000054538">
    <property type="component" value="Unassembled WGS sequence"/>
</dbReference>
<dbReference type="STRING" id="930991.A0A0D0C451"/>
<accession>A0A0D0C451</accession>
<reference evidence="2 3" key="1">
    <citation type="submission" date="2014-04" db="EMBL/GenBank/DDBJ databases">
        <authorList>
            <consortium name="DOE Joint Genome Institute"/>
            <person name="Kuo A."/>
            <person name="Kohler A."/>
            <person name="Jargeat P."/>
            <person name="Nagy L.G."/>
            <person name="Floudas D."/>
            <person name="Copeland A."/>
            <person name="Barry K.W."/>
            <person name="Cichocki N."/>
            <person name="Veneault-Fourrey C."/>
            <person name="LaButti K."/>
            <person name="Lindquist E.A."/>
            <person name="Lipzen A."/>
            <person name="Lundell T."/>
            <person name="Morin E."/>
            <person name="Murat C."/>
            <person name="Sun H."/>
            <person name="Tunlid A."/>
            <person name="Henrissat B."/>
            <person name="Grigoriev I.V."/>
            <person name="Hibbett D.S."/>
            <person name="Martin F."/>
            <person name="Nordberg H.P."/>
            <person name="Cantor M.N."/>
            <person name="Hua S.X."/>
        </authorList>
    </citation>
    <scope>NUCLEOTIDE SEQUENCE [LARGE SCALE GENOMIC DNA]</scope>
    <source>
        <strain evidence="2 3">Ve08.2h10</strain>
    </source>
</reference>